<proteinExistence type="predicted"/>
<organism evidence="1 2">
    <name type="scientific">Hungatella hathewayi</name>
    <dbReference type="NCBI Taxonomy" id="154046"/>
    <lineage>
        <taxon>Bacteria</taxon>
        <taxon>Bacillati</taxon>
        <taxon>Bacillota</taxon>
        <taxon>Clostridia</taxon>
        <taxon>Lachnospirales</taxon>
        <taxon>Lachnospiraceae</taxon>
        <taxon>Hungatella</taxon>
    </lineage>
</organism>
<evidence type="ECO:0000313" key="2">
    <source>
        <dbReference type="Proteomes" id="UP000434223"/>
    </source>
</evidence>
<reference evidence="1 2" key="1">
    <citation type="submission" date="2019-09" db="EMBL/GenBank/DDBJ databases">
        <title>Draft genome sequencing of Hungatella hathewayi 123Y-2.</title>
        <authorList>
            <person name="Lv Q."/>
            <person name="Li S."/>
        </authorList>
    </citation>
    <scope>NUCLEOTIDE SEQUENCE [LARGE SCALE GENOMIC DNA]</scope>
    <source>
        <strain evidence="1 2">123Y-2</strain>
    </source>
</reference>
<accession>A0AAW9WC59</accession>
<protein>
    <submittedName>
        <fullName evidence="1">Uncharacterized protein</fullName>
    </submittedName>
</protein>
<sequence length="135" mass="15725">MMPKWRIKRYNRTKRPWRSRRFLRAAVRRYVGLPVSTSAERKRCLLRSCLCCMTLAELIVIGITDPAIFAEAKHLFDINWSTERSVEQNGFEEEVSPYPSDRTDSGVTIDVKEGKVEFWRTEEKVRREGGESTGP</sequence>
<dbReference type="RefSeq" id="WP_155560741.1">
    <property type="nucleotide sequence ID" value="NZ_WNME01000003.1"/>
</dbReference>
<dbReference type="AlphaFoldDB" id="A0AAW9WC59"/>
<dbReference type="Proteomes" id="UP000434223">
    <property type="component" value="Unassembled WGS sequence"/>
</dbReference>
<gene>
    <name evidence="1" type="ORF">GNE07_07310</name>
</gene>
<evidence type="ECO:0000313" key="1">
    <source>
        <dbReference type="EMBL" id="MUB62865.1"/>
    </source>
</evidence>
<comment type="caution">
    <text evidence="1">The sequence shown here is derived from an EMBL/GenBank/DDBJ whole genome shotgun (WGS) entry which is preliminary data.</text>
</comment>
<name>A0AAW9WC59_9FIRM</name>
<dbReference type="EMBL" id="WNME01000003">
    <property type="protein sequence ID" value="MUB62865.1"/>
    <property type="molecule type" value="Genomic_DNA"/>
</dbReference>